<dbReference type="InterPro" id="IPR036236">
    <property type="entry name" value="Znf_C2H2_sf"/>
</dbReference>
<dbReference type="GO" id="GO:0005634">
    <property type="term" value="C:nucleus"/>
    <property type="evidence" value="ECO:0007669"/>
    <property type="project" value="UniProtKB-SubCell"/>
</dbReference>
<dbReference type="GO" id="GO:0000981">
    <property type="term" value="F:DNA-binding transcription factor activity, RNA polymerase II-specific"/>
    <property type="evidence" value="ECO:0007669"/>
    <property type="project" value="TreeGrafter"/>
</dbReference>
<keyword evidence="8" id="KW-0805">Transcription regulation</keyword>
<organism evidence="17 18">
    <name type="scientific">Pleurodeles waltl</name>
    <name type="common">Iberian ribbed newt</name>
    <dbReference type="NCBI Taxonomy" id="8319"/>
    <lineage>
        <taxon>Eukaryota</taxon>
        <taxon>Metazoa</taxon>
        <taxon>Chordata</taxon>
        <taxon>Craniata</taxon>
        <taxon>Vertebrata</taxon>
        <taxon>Euteleostomi</taxon>
        <taxon>Amphibia</taxon>
        <taxon>Batrachia</taxon>
        <taxon>Caudata</taxon>
        <taxon>Salamandroidea</taxon>
        <taxon>Salamandridae</taxon>
        <taxon>Pleurodelinae</taxon>
        <taxon>Pleurodeles</taxon>
    </lineage>
</organism>
<evidence type="ECO:0000256" key="12">
    <source>
        <dbReference type="ARBA" id="ARBA00037948"/>
    </source>
</evidence>
<evidence type="ECO:0000256" key="11">
    <source>
        <dbReference type="ARBA" id="ARBA00023242"/>
    </source>
</evidence>
<keyword evidence="18" id="KW-1185">Reference proteome</keyword>
<evidence type="ECO:0000256" key="4">
    <source>
        <dbReference type="ARBA" id="ARBA00022723"/>
    </source>
</evidence>
<evidence type="ECO:0000256" key="3">
    <source>
        <dbReference type="ARBA" id="ARBA00022491"/>
    </source>
</evidence>
<dbReference type="Gene3D" id="3.30.160.60">
    <property type="entry name" value="Classic Zinc Finger"/>
    <property type="match status" value="3"/>
</dbReference>
<keyword evidence="4" id="KW-0479">Metal-binding</keyword>
<dbReference type="SUPFAM" id="SSF57667">
    <property type="entry name" value="beta-beta-alpha zinc fingers"/>
    <property type="match status" value="2"/>
</dbReference>
<dbReference type="Pfam" id="PF00096">
    <property type="entry name" value="zf-C2H2"/>
    <property type="match status" value="3"/>
</dbReference>
<dbReference type="GO" id="GO:0000978">
    <property type="term" value="F:RNA polymerase II cis-regulatory region sequence-specific DNA binding"/>
    <property type="evidence" value="ECO:0007669"/>
    <property type="project" value="TreeGrafter"/>
</dbReference>
<evidence type="ECO:0000256" key="15">
    <source>
        <dbReference type="PROSITE-ProRule" id="PRU00042"/>
    </source>
</evidence>
<reference evidence="17" key="1">
    <citation type="journal article" date="2022" name="bioRxiv">
        <title>Sequencing and chromosome-scale assembly of the giantPleurodeles waltlgenome.</title>
        <authorList>
            <person name="Brown T."/>
            <person name="Elewa A."/>
            <person name="Iarovenko S."/>
            <person name="Subramanian E."/>
            <person name="Araus A.J."/>
            <person name="Petzold A."/>
            <person name="Susuki M."/>
            <person name="Suzuki K.-i.T."/>
            <person name="Hayashi T."/>
            <person name="Toyoda A."/>
            <person name="Oliveira C."/>
            <person name="Osipova E."/>
            <person name="Leigh N.D."/>
            <person name="Simon A."/>
            <person name="Yun M.H."/>
        </authorList>
    </citation>
    <scope>NUCLEOTIDE SEQUENCE</scope>
    <source>
        <strain evidence="17">20211129_DDA</strain>
        <tissue evidence="17">Liver</tissue>
    </source>
</reference>
<dbReference type="PANTHER" id="PTHR24388:SF42">
    <property type="entry name" value="ZINC FINGER PROTEIN SNAI2"/>
    <property type="match status" value="1"/>
</dbReference>
<dbReference type="PROSITE" id="PS50157">
    <property type="entry name" value="ZINC_FINGER_C2H2_2"/>
    <property type="match status" value="3"/>
</dbReference>
<feature type="domain" description="C2H2-type" evidence="16">
    <location>
        <begin position="231"/>
        <end position="258"/>
    </location>
</feature>
<evidence type="ECO:0000313" key="17">
    <source>
        <dbReference type="EMBL" id="KAJ1083979.1"/>
    </source>
</evidence>
<dbReference type="FunFam" id="3.30.160.60:FF:000860">
    <property type="entry name" value="zinc finger protein SNAI2"/>
    <property type="match status" value="1"/>
</dbReference>
<comment type="similarity">
    <text evidence="12">Belongs to the snail C2H2-type zinc-finger protein family.</text>
</comment>
<evidence type="ECO:0000256" key="2">
    <source>
        <dbReference type="ARBA" id="ARBA00022473"/>
    </source>
</evidence>
<dbReference type="GO" id="GO:0008270">
    <property type="term" value="F:zinc ion binding"/>
    <property type="evidence" value="ECO:0007669"/>
    <property type="project" value="UniProtKB-KW"/>
</dbReference>
<keyword evidence="6 15" id="KW-0863">Zinc-finger</keyword>
<evidence type="ECO:0000256" key="13">
    <source>
        <dbReference type="ARBA" id="ARBA00041200"/>
    </source>
</evidence>
<keyword evidence="3" id="KW-0678">Repressor</keyword>
<evidence type="ECO:0000256" key="5">
    <source>
        <dbReference type="ARBA" id="ARBA00022737"/>
    </source>
</evidence>
<dbReference type="FunFam" id="3.30.160.60:FF:000085">
    <property type="entry name" value="Snail zinc finger protein"/>
    <property type="match status" value="1"/>
</dbReference>
<feature type="domain" description="C2H2-type" evidence="16">
    <location>
        <begin position="177"/>
        <end position="200"/>
    </location>
</feature>
<evidence type="ECO:0000256" key="14">
    <source>
        <dbReference type="ARBA" id="ARBA00041994"/>
    </source>
</evidence>
<dbReference type="InterPro" id="IPR050527">
    <property type="entry name" value="Snail/Krueppel_Znf"/>
</dbReference>
<keyword evidence="7" id="KW-0862">Zinc</keyword>
<accession>A0AAV7KZG3</accession>
<dbReference type="SMART" id="SM00355">
    <property type="entry name" value="ZnF_C2H2"/>
    <property type="match status" value="4"/>
</dbReference>
<evidence type="ECO:0000259" key="16">
    <source>
        <dbReference type="PROSITE" id="PS50157"/>
    </source>
</evidence>
<dbReference type="Proteomes" id="UP001066276">
    <property type="component" value="Chromosome 12"/>
</dbReference>
<evidence type="ECO:0000256" key="7">
    <source>
        <dbReference type="ARBA" id="ARBA00022833"/>
    </source>
</evidence>
<dbReference type="PROSITE" id="PS00028">
    <property type="entry name" value="ZINC_FINGER_C2H2_1"/>
    <property type="match status" value="3"/>
</dbReference>
<keyword evidence="2" id="KW-0217">Developmental protein</keyword>
<dbReference type="PANTHER" id="PTHR24388">
    <property type="entry name" value="ZINC FINGER PROTEIN"/>
    <property type="match status" value="1"/>
</dbReference>
<evidence type="ECO:0000313" key="18">
    <source>
        <dbReference type="Proteomes" id="UP001066276"/>
    </source>
</evidence>
<comment type="subcellular location">
    <subcellularLocation>
        <location evidence="1">Nucleus</location>
    </subcellularLocation>
</comment>
<evidence type="ECO:0000256" key="9">
    <source>
        <dbReference type="ARBA" id="ARBA00023125"/>
    </source>
</evidence>
<dbReference type="AlphaFoldDB" id="A0AAV7KZG3"/>
<proteinExistence type="inferred from homology"/>
<sequence>MPRSFLVKKPSSHKIPDYGQLETRRDIAEGPDVSSVSILPVVCQNEAAPPFCCGNPWDRSSVITRISLDTDNKESVNYSTRTIDIGLNDSPHHRALVTPLKDTLNNLHFPSSPSTKRRPELEHCKEVSNRLPSVQNTSASEVPARFDCCDCHRSYHTFSGLAKHRQLQCVLSSRKNFSCKYCEKEYVSLGALKMHIRTHTLPCVCRICSKAFSRPWLLQGHIRTHTGEKPFACPHCTRAFADRSNLRAHLQTHTDIKKYQCRGCSKTFSRVEASQRRPSIDADGRCQPGVLIRPRAPQALDTAKKGCDFPLFQISSMLGRTPCTPCPPQYVEDLRHHCVASNIGYSSEDVIGNAGAAFSLRRRLRVSECRRRLRLFGGVWRPAVKSHCLALLEQRFSRSLTRELEVLDSAGHLKLDTVLIQRAK</sequence>
<keyword evidence="5" id="KW-0677">Repeat</keyword>
<dbReference type="InterPro" id="IPR013087">
    <property type="entry name" value="Znf_C2H2_type"/>
</dbReference>
<keyword evidence="9" id="KW-0238">DNA-binding</keyword>
<evidence type="ECO:0000256" key="1">
    <source>
        <dbReference type="ARBA" id="ARBA00004123"/>
    </source>
</evidence>
<comment type="caution">
    <text evidence="17">The sequence shown here is derived from an EMBL/GenBank/DDBJ whole genome shotgun (WGS) entry which is preliminary data.</text>
</comment>
<keyword evidence="11" id="KW-0539">Nucleus</keyword>
<name>A0AAV7KZG3_PLEWA</name>
<evidence type="ECO:0000256" key="8">
    <source>
        <dbReference type="ARBA" id="ARBA00023015"/>
    </source>
</evidence>
<keyword evidence="10" id="KW-0804">Transcription</keyword>
<protein>
    <recommendedName>
        <fullName evidence="13">Zinc finger protein SNAI2</fullName>
    </recommendedName>
    <alternativeName>
        <fullName evidence="14">Protein snail homolog 2</fullName>
    </alternativeName>
</protein>
<evidence type="ECO:0000256" key="6">
    <source>
        <dbReference type="ARBA" id="ARBA00022771"/>
    </source>
</evidence>
<gene>
    <name evidence="17" type="ORF">NDU88_004134</name>
</gene>
<dbReference type="FunFam" id="3.30.160.60:FF:000043">
    <property type="entry name" value="Scratch family zinc finger 2"/>
    <property type="match status" value="1"/>
</dbReference>
<evidence type="ECO:0000256" key="10">
    <source>
        <dbReference type="ARBA" id="ARBA00023163"/>
    </source>
</evidence>
<dbReference type="EMBL" id="JANPWB010000016">
    <property type="protein sequence ID" value="KAJ1083979.1"/>
    <property type="molecule type" value="Genomic_DNA"/>
</dbReference>
<feature type="domain" description="C2H2-type" evidence="16">
    <location>
        <begin position="203"/>
        <end position="230"/>
    </location>
</feature>